<dbReference type="STRING" id="684065.SAMN05421738_102203"/>
<gene>
    <name evidence="1" type="ORF">SAMN05421738_102203</name>
</gene>
<keyword evidence="2" id="KW-1185">Reference proteome</keyword>
<accession>A0A1I4TH63</accession>
<protein>
    <recommendedName>
        <fullName evidence="3">ABC transporter ATPase</fullName>
    </recommendedName>
</protein>
<evidence type="ECO:0000313" key="1">
    <source>
        <dbReference type="EMBL" id="SFM76039.1"/>
    </source>
</evidence>
<reference evidence="2" key="1">
    <citation type="submission" date="2016-10" db="EMBL/GenBank/DDBJ databases">
        <authorList>
            <person name="Varghese N."/>
            <person name="Submissions S."/>
        </authorList>
    </citation>
    <scope>NUCLEOTIDE SEQUENCE [LARGE SCALE GENOMIC DNA]</scope>
    <source>
        <strain evidence="2">XJ109</strain>
    </source>
</reference>
<evidence type="ECO:0008006" key="3">
    <source>
        <dbReference type="Google" id="ProtNLM"/>
    </source>
</evidence>
<dbReference type="OrthoDB" id="978691at2"/>
<dbReference type="Proteomes" id="UP000199149">
    <property type="component" value="Unassembled WGS sequence"/>
</dbReference>
<dbReference type="RefSeq" id="WP_092906249.1">
    <property type="nucleotide sequence ID" value="NZ_FOUZ01000002.1"/>
</dbReference>
<name>A0A1I4TH63_9FLAO</name>
<dbReference type="AlphaFoldDB" id="A0A1I4TH63"/>
<proteinExistence type="predicted"/>
<sequence>MNLTDDSRIWIFQSNRKFSTSEKEAITAKLNNFIADWNAHGAELLADFDLPFDQFIVVGVDEKQATASGCSIDKLTKLIREIDADYSYDLLNRMLVSYEDQEKVVVEKLPAFKQKVKAGEITNVNVFNNGVSSLSDFKQNWLLPLEDSWAKTLLN</sequence>
<dbReference type="EMBL" id="FOUZ01000002">
    <property type="protein sequence ID" value="SFM76039.1"/>
    <property type="molecule type" value="Genomic_DNA"/>
</dbReference>
<organism evidence="1 2">
    <name type="scientific">Algoriella xinjiangensis</name>
    <dbReference type="NCBI Taxonomy" id="684065"/>
    <lineage>
        <taxon>Bacteria</taxon>
        <taxon>Pseudomonadati</taxon>
        <taxon>Bacteroidota</taxon>
        <taxon>Flavobacteriia</taxon>
        <taxon>Flavobacteriales</taxon>
        <taxon>Weeksellaceae</taxon>
        <taxon>Algoriella</taxon>
    </lineage>
</organism>
<evidence type="ECO:0000313" key="2">
    <source>
        <dbReference type="Proteomes" id="UP000199149"/>
    </source>
</evidence>